<dbReference type="Pfam" id="PF02518">
    <property type="entry name" value="HATPase_c"/>
    <property type="match status" value="1"/>
</dbReference>
<dbReference type="SUPFAM" id="SSF55874">
    <property type="entry name" value="ATPase domain of HSP90 chaperone/DNA topoisomerase II/histidine kinase"/>
    <property type="match status" value="1"/>
</dbReference>
<keyword evidence="5" id="KW-1185">Reference proteome</keyword>
<dbReference type="InterPro" id="IPR010559">
    <property type="entry name" value="Sig_transdc_His_kin_internal"/>
</dbReference>
<dbReference type="AlphaFoldDB" id="A0A931IUX1"/>
<keyword evidence="4" id="KW-0418">Kinase</keyword>
<dbReference type="GO" id="GO:0000155">
    <property type="term" value="F:phosphorelay sensor kinase activity"/>
    <property type="evidence" value="ECO:0007669"/>
    <property type="project" value="InterPro"/>
</dbReference>
<evidence type="ECO:0000259" key="3">
    <source>
        <dbReference type="Pfam" id="PF06580"/>
    </source>
</evidence>
<proteinExistence type="predicted"/>
<dbReference type="PANTHER" id="PTHR34220">
    <property type="entry name" value="SENSOR HISTIDINE KINASE YPDA"/>
    <property type="match status" value="1"/>
</dbReference>
<evidence type="ECO:0000313" key="5">
    <source>
        <dbReference type="Proteomes" id="UP000620139"/>
    </source>
</evidence>
<accession>A0A931IUX1</accession>
<dbReference type="GO" id="GO:0016020">
    <property type="term" value="C:membrane"/>
    <property type="evidence" value="ECO:0007669"/>
    <property type="project" value="InterPro"/>
</dbReference>
<feature type="domain" description="Histidine kinase/HSP90-like ATPase" evidence="2">
    <location>
        <begin position="277"/>
        <end position="365"/>
    </location>
</feature>
<keyword evidence="1" id="KW-0812">Transmembrane</keyword>
<organism evidence="4 5">
    <name type="scientific">Inhella gelatinilytica</name>
    <dbReference type="NCBI Taxonomy" id="2795030"/>
    <lineage>
        <taxon>Bacteria</taxon>
        <taxon>Pseudomonadati</taxon>
        <taxon>Pseudomonadota</taxon>
        <taxon>Betaproteobacteria</taxon>
        <taxon>Burkholderiales</taxon>
        <taxon>Sphaerotilaceae</taxon>
        <taxon>Inhella</taxon>
    </lineage>
</organism>
<dbReference type="PANTHER" id="PTHR34220:SF9">
    <property type="entry name" value="SIGNAL TRANSDUCTION HISTIDINE KINASE INTERNAL REGION DOMAIN-CONTAINING PROTEIN"/>
    <property type="match status" value="1"/>
</dbReference>
<feature type="transmembrane region" description="Helical" evidence="1">
    <location>
        <begin position="49"/>
        <end position="65"/>
    </location>
</feature>
<protein>
    <submittedName>
        <fullName evidence="4">Histidine kinase</fullName>
    </submittedName>
</protein>
<dbReference type="InterPro" id="IPR036890">
    <property type="entry name" value="HATPase_C_sf"/>
</dbReference>
<keyword evidence="4" id="KW-0808">Transferase</keyword>
<evidence type="ECO:0000256" key="1">
    <source>
        <dbReference type="SAM" id="Phobius"/>
    </source>
</evidence>
<evidence type="ECO:0000313" key="4">
    <source>
        <dbReference type="EMBL" id="MBH9551444.1"/>
    </source>
</evidence>
<dbReference type="Gene3D" id="3.30.565.10">
    <property type="entry name" value="Histidine kinase-like ATPase, C-terminal domain"/>
    <property type="match status" value="1"/>
</dbReference>
<dbReference type="EMBL" id="JAEDAL010000001">
    <property type="protein sequence ID" value="MBH9551444.1"/>
    <property type="molecule type" value="Genomic_DNA"/>
</dbReference>
<dbReference type="InterPro" id="IPR050640">
    <property type="entry name" value="Bact_2-comp_sensor_kinase"/>
</dbReference>
<dbReference type="RefSeq" id="WP_198099058.1">
    <property type="nucleotide sequence ID" value="NZ_JAEDAL010000001.1"/>
</dbReference>
<dbReference type="Pfam" id="PF06580">
    <property type="entry name" value="His_kinase"/>
    <property type="match status" value="1"/>
</dbReference>
<feature type="transmembrane region" description="Helical" evidence="1">
    <location>
        <begin position="100"/>
        <end position="120"/>
    </location>
</feature>
<feature type="transmembrane region" description="Helical" evidence="1">
    <location>
        <begin position="132"/>
        <end position="154"/>
    </location>
</feature>
<reference evidence="4" key="1">
    <citation type="submission" date="2020-12" db="EMBL/GenBank/DDBJ databases">
        <title>The genome sequence of Inhella sp. 4Y17.</title>
        <authorList>
            <person name="Liu Y."/>
        </authorList>
    </citation>
    <scope>NUCLEOTIDE SEQUENCE</scope>
    <source>
        <strain evidence="4">4Y10</strain>
    </source>
</reference>
<feature type="transmembrane region" description="Helical" evidence="1">
    <location>
        <begin position="71"/>
        <end position="93"/>
    </location>
</feature>
<dbReference type="InterPro" id="IPR003594">
    <property type="entry name" value="HATPase_dom"/>
</dbReference>
<feature type="domain" description="Signal transduction histidine kinase internal region" evidence="3">
    <location>
        <begin position="178"/>
        <end position="254"/>
    </location>
</feature>
<gene>
    <name evidence="4" type="ORF">I7X43_01170</name>
</gene>
<keyword evidence="1" id="KW-1133">Transmembrane helix</keyword>
<evidence type="ECO:0000259" key="2">
    <source>
        <dbReference type="Pfam" id="PF02518"/>
    </source>
</evidence>
<comment type="caution">
    <text evidence="4">The sequence shown here is derived from an EMBL/GenBank/DDBJ whole genome shotgun (WGS) entry which is preliminary data.</text>
</comment>
<keyword evidence="1" id="KW-0472">Membrane</keyword>
<name>A0A931IUX1_9BURK</name>
<dbReference type="Proteomes" id="UP000620139">
    <property type="component" value="Unassembled WGS sequence"/>
</dbReference>
<sequence length="366" mass="40788">MQTAQASCADIPWWRDWRQYLAPGPLRRFSAEELKRGGDRPWPLGADRYVYINILILLAVNWPQMTPGLRVVLPPVTLAVTWAALAGCHWIWANPSRWRLGWANAAGGLVFAGMAVALRLTREPDTRERSMLLLALALSAFVMVVTAWWFLAIYRAQQIEARLRELDDQEAQRRLQHRLATAQIHPHFVFNTLASLTQWVETQDPRAAPLLRDFAAYLRATLPMFEKESQPLREELELVRRYLAIMAARMGERLRWTVEADPALAECPVPPGSVLTLTENAITHGLEPSLRGGELHVRAQAQAGRLTLSVQDTGVGLCSGSEPDEPGIGLANTRQRLQALHGPGATVSLAERPEGGCESLMVIPLQ</sequence>